<dbReference type="STRING" id="1193181.BN10_880003"/>
<protein>
    <submittedName>
        <fullName evidence="1">Uncharacterized protein</fullName>
    </submittedName>
</protein>
<evidence type="ECO:0000313" key="2">
    <source>
        <dbReference type="Proteomes" id="UP000013167"/>
    </source>
</evidence>
<dbReference type="OrthoDB" id="3209715at2"/>
<gene>
    <name evidence="1" type="ORF">BN10_880003</name>
</gene>
<sequence length="91" mass="9934">MAVQQGIVAAEDLRPELDRVRWHPFQRALAATLADIVGGSESLNELDLLAKGRARGIPDPERQQARRTPSGQIVRDATWPEFGVGSLVAFS</sequence>
<reference evidence="1 2" key="1">
    <citation type="journal article" date="2013" name="ISME J.">
        <title>A metabolic model for members of the genus Tetrasphaera involved in enhanced biological phosphorus removal.</title>
        <authorList>
            <person name="Kristiansen R."/>
            <person name="Nguyen H.T.T."/>
            <person name="Saunders A.M."/>
            <person name="Nielsen J.L."/>
            <person name="Wimmer R."/>
            <person name="Le V.Q."/>
            <person name="McIlroy S.J."/>
            <person name="Petrovski S."/>
            <person name="Seviour R.J."/>
            <person name="Calteau A."/>
            <person name="Nielsen K.L."/>
            <person name="Nielsen P.H."/>
        </authorList>
    </citation>
    <scope>NUCLEOTIDE SEQUENCE [LARGE SCALE GENOMIC DNA]</scope>
    <source>
        <strain evidence="1 2">Lp2</strain>
    </source>
</reference>
<dbReference type="EMBL" id="CAIZ01000161">
    <property type="protein sequence ID" value="CCH71278.1"/>
    <property type="molecule type" value="Genomic_DNA"/>
</dbReference>
<dbReference type="Proteomes" id="UP000013167">
    <property type="component" value="Unassembled WGS sequence"/>
</dbReference>
<evidence type="ECO:0000313" key="1">
    <source>
        <dbReference type="EMBL" id="CCH71278.1"/>
    </source>
</evidence>
<organism evidence="1 2">
    <name type="scientific">Phycicoccus elongatus Lp2</name>
    <dbReference type="NCBI Taxonomy" id="1193181"/>
    <lineage>
        <taxon>Bacteria</taxon>
        <taxon>Bacillati</taxon>
        <taxon>Actinomycetota</taxon>
        <taxon>Actinomycetes</taxon>
        <taxon>Micrococcales</taxon>
        <taxon>Intrasporangiaceae</taxon>
        <taxon>Phycicoccus</taxon>
    </lineage>
</organism>
<dbReference type="HOGENOM" id="CLU_2425982_0_0_11"/>
<dbReference type="AlphaFoldDB" id="N0E2U3"/>
<name>N0E2U3_9MICO</name>
<proteinExistence type="predicted"/>
<keyword evidence="2" id="KW-1185">Reference proteome</keyword>
<accession>N0E2U3</accession>
<comment type="caution">
    <text evidence="1">The sequence shown here is derived from an EMBL/GenBank/DDBJ whole genome shotgun (WGS) entry which is preliminary data.</text>
</comment>